<keyword evidence="11" id="KW-1185">Reference proteome</keyword>
<dbReference type="PANTHER" id="PTHR48022:SF38">
    <property type="entry name" value="MAJOR FACILITATOR SUPERFAMILY (MFS) PROFILE DOMAIN-CONTAINING PROTEIN-RELATED"/>
    <property type="match status" value="1"/>
</dbReference>
<evidence type="ECO:0000256" key="7">
    <source>
        <dbReference type="SAM" id="MobiDB-lite"/>
    </source>
</evidence>
<dbReference type="PROSITE" id="PS00217">
    <property type="entry name" value="SUGAR_TRANSPORT_2"/>
    <property type="match status" value="1"/>
</dbReference>
<name>A0A178ZCP0_9EURO</name>
<sequence length="555" mass="60843">MLHKIIVNNYNLWVVVFVALGTISTAYGLAIIGSTVGQPNFYSYFHLATQGEPGYDHTTNMIGALNGVNSAGAIAGCISQAWSSDKYGRKRTMQIGSVILIVGGALCAGAVDMAMFLVGRFVAGMGSGILACVVPIYQAEVSTPETRGAMVCVTGIMYAVGYALAGWLGYACFHMSATDPAAQFAWRFPLAFQVFFPTVLLAGSNLVPFSPRWLLSQNRRQEALDVVKRLHRTPGDPDDVKARREFWLMEQQYDLDATMSRGRFELFSTPANRKRALMAFVLMWGNQFLGIFIMTNYGVLIYASLGLSGSIPLLLNACWTTFTLIGNTWTALFIDRFGRRKFMLIGSCGCVVSVIFLCALTASFLNTNNKAGLRAGVFFIWFYIIWWCFFIDATQYVYVAEIFPNHLRPAGVALGLSAFYLASEVTLVAAPVALNKIGWRFYLVLIIPSAVYIVIIYLFFPETKGRTLEEIGHVFGDDMHVATQWYTASDDEKRKIEEQALRETEGGIVQGKGQASAVHVNVVAGGGGGSSNDDADDIYAEKGNEIRSEEVAAKA</sequence>
<evidence type="ECO:0000313" key="10">
    <source>
        <dbReference type="EMBL" id="OAP57560.1"/>
    </source>
</evidence>
<evidence type="ECO:0000256" key="6">
    <source>
        <dbReference type="ARBA" id="ARBA00023136"/>
    </source>
</evidence>
<evidence type="ECO:0000256" key="8">
    <source>
        <dbReference type="SAM" id="Phobius"/>
    </source>
</evidence>
<evidence type="ECO:0000256" key="5">
    <source>
        <dbReference type="ARBA" id="ARBA00022989"/>
    </source>
</evidence>
<dbReference type="AlphaFoldDB" id="A0A178ZCP0"/>
<evidence type="ECO:0000313" key="11">
    <source>
        <dbReference type="Proteomes" id="UP000078343"/>
    </source>
</evidence>
<dbReference type="InterPro" id="IPR005829">
    <property type="entry name" value="Sugar_transporter_CS"/>
</dbReference>
<protein>
    <recommendedName>
        <fullName evidence="9">Major facilitator superfamily (MFS) profile domain-containing protein</fullName>
    </recommendedName>
</protein>
<dbReference type="InterPro" id="IPR050360">
    <property type="entry name" value="MFS_Sugar_Transporters"/>
</dbReference>
<feature type="transmembrane region" description="Helical" evidence="8">
    <location>
        <begin position="190"/>
        <end position="210"/>
    </location>
</feature>
<dbReference type="PANTHER" id="PTHR48022">
    <property type="entry name" value="PLASTIDIC GLUCOSE TRANSPORTER 4"/>
    <property type="match status" value="1"/>
</dbReference>
<comment type="subcellular location">
    <subcellularLocation>
        <location evidence="1">Membrane</location>
        <topology evidence="1">Multi-pass membrane protein</topology>
    </subcellularLocation>
</comment>
<evidence type="ECO:0000259" key="9">
    <source>
        <dbReference type="PROSITE" id="PS50850"/>
    </source>
</evidence>
<dbReference type="InterPro" id="IPR003663">
    <property type="entry name" value="Sugar/inositol_transpt"/>
</dbReference>
<dbReference type="SUPFAM" id="SSF103473">
    <property type="entry name" value="MFS general substrate transporter"/>
    <property type="match status" value="1"/>
</dbReference>
<feature type="transmembrane region" description="Helical" evidence="8">
    <location>
        <begin position="117"/>
        <end position="137"/>
    </location>
</feature>
<dbReference type="InterPro" id="IPR020846">
    <property type="entry name" value="MFS_dom"/>
</dbReference>
<feature type="transmembrane region" description="Helical" evidence="8">
    <location>
        <begin position="411"/>
        <end position="433"/>
    </location>
</feature>
<feature type="transmembrane region" description="Helical" evidence="8">
    <location>
        <begin position="12"/>
        <end position="32"/>
    </location>
</feature>
<feature type="compositionally biased region" description="Basic and acidic residues" evidence="7">
    <location>
        <begin position="539"/>
        <end position="555"/>
    </location>
</feature>
<keyword evidence="5 8" id="KW-1133">Transmembrane helix</keyword>
<dbReference type="PROSITE" id="PS00216">
    <property type="entry name" value="SUGAR_TRANSPORT_1"/>
    <property type="match status" value="1"/>
</dbReference>
<gene>
    <name evidence="10" type="ORF">AYL99_08298</name>
</gene>
<dbReference type="Gene3D" id="1.20.1250.20">
    <property type="entry name" value="MFS general substrate transporter like domains"/>
    <property type="match status" value="1"/>
</dbReference>
<feature type="transmembrane region" description="Helical" evidence="8">
    <location>
        <begin position="92"/>
        <end position="111"/>
    </location>
</feature>
<dbReference type="GeneID" id="30012466"/>
<comment type="similarity">
    <text evidence="2">Belongs to the major facilitator superfamily. Sugar transporter (TC 2.A.1.1) family.</text>
</comment>
<dbReference type="GO" id="GO:0005351">
    <property type="term" value="F:carbohydrate:proton symporter activity"/>
    <property type="evidence" value="ECO:0007669"/>
    <property type="project" value="TreeGrafter"/>
</dbReference>
<dbReference type="Pfam" id="PF00083">
    <property type="entry name" value="Sugar_tr"/>
    <property type="match status" value="1"/>
</dbReference>
<feature type="transmembrane region" description="Helical" evidence="8">
    <location>
        <begin position="149"/>
        <end position="170"/>
    </location>
</feature>
<dbReference type="InterPro" id="IPR036259">
    <property type="entry name" value="MFS_trans_sf"/>
</dbReference>
<accession>A0A178ZCP0</accession>
<feature type="domain" description="Major facilitator superfamily (MFS) profile" evidence="9">
    <location>
        <begin position="14"/>
        <end position="464"/>
    </location>
</feature>
<feature type="region of interest" description="Disordered" evidence="7">
    <location>
        <begin position="524"/>
        <end position="555"/>
    </location>
</feature>
<keyword evidence="4 8" id="KW-0812">Transmembrane</keyword>
<dbReference type="EMBL" id="LVYI01000007">
    <property type="protein sequence ID" value="OAP57560.1"/>
    <property type="molecule type" value="Genomic_DNA"/>
</dbReference>
<dbReference type="GO" id="GO:0016020">
    <property type="term" value="C:membrane"/>
    <property type="evidence" value="ECO:0007669"/>
    <property type="project" value="UniProtKB-SubCell"/>
</dbReference>
<feature type="transmembrane region" description="Helical" evidence="8">
    <location>
        <begin position="342"/>
        <end position="365"/>
    </location>
</feature>
<dbReference type="PRINTS" id="PR00171">
    <property type="entry name" value="SUGRTRNSPORT"/>
</dbReference>
<feature type="transmembrane region" description="Helical" evidence="8">
    <location>
        <begin position="311"/>
        <end position="330"/>
    </location>
</feature>
<dbReference type="PROSITE" id="PS50850">
    <property type="entry name" value="MFS"/>
    <property type="match status" value="1"/>
</dbReference>
<proteinExistence type="inferred from homology"/>
<feature type="transmembrane region" description="Helical" evidence="8">
    <location>
        <begin position="377"/>
        <end position="399"/>
    </location>
</feature>
<feature type="transmembrane region" description="Helical" evidence="8">
    <location>
        <begin position="439"/>
        <end position="460"/>
    </location>
</feature>
<comment type="caution">
    <text evidence="10">The sequence shown here is derived from an EMBL/GenBank/DDBJ whole genome shotgun (WGS) entry which is preliminary data.</text>
</comment>
<evidence type="ECO:0000256" key="2">
    <source>
        <dbReference type="ARBA" id="ARBA00010992"/>
    </source>
</evidence>
<keyword evidence="3" id="KW-0813">Transport</keyword>
<feature type="transmembrane region" description="Helical" evidence="8">
    <location>
        <begin position="277"/>
        <end position="305"/>
    </location>
</feature>
<evidence type="ECO:0000256" key="4">
    <source>
        <dbReference type="ARBA" id="ARBA00022692"/>
    </source>
</evidence>
<dbReference type="RefSeq" id="XP_018690927.1">
    <property type="nucleotide sequence ID" value="XM_018839806.1"/>
</dbReference>
<dbReference type="OrthoDB" id="6612291at2759"/>
<dbReference type="InterPro" id="IPR005828">
    <property type="entry name" value="MFS_sugar_transport-like"/>
</dbReference>
<dbReference type="FunFam" id="1.20.1250.20:FF:000134">
    <property type="entry name" value="MFS sugar transporter protein"/>
    <property type="match status" value="1"/>
</dbReference>
<evidence type="ECO:0000256" key="3">
    <source>
        <dbReference type="ARBA" id="ARBA00022448"/>
    </source>
</evidence>
<keyword evidence="6 8" id="KW-0472">Membrane</keyword>
<evidence type="ECO:0000256" key="1">
    <source>
        <dbReference type="ARBA" id="ARBA00004141"/>
    </source>
</evidence>
<reference evidence="10 11" key="1">
    <citation type="submission" date="2016-04" db="EMBL/GenBank/DDBJ databases">
        <title>Draft genome of Fonsecaea erecta CBS 125763.</title>
        <authorList>
            <person name="Weiss V.A."/>
            <person name="Vicente V.A."/>
            <person name="Raittz R.T."/>
            <person name="Moreno L.F."/>
            <person name="De Souza E.M."/>
            <person name="Pedrosa F.O."/>
            <person name="Steffens M.B."/>
            <person name="Faoro H."/>
            <person name="Tadra-Sfeir M.Z."/>
            <person name="Najafzadeh M.J."/>
            <person name="Felipe M.S."/>
            <person name="Teixeira M."/>
            <person name="Sun J."/>
            <person name="Xi L."/>
            <person name="Gomes R."/>
            <person name="De Azevedo C.M."/>
            <person name="Salgado C.G."/>
            <person name="Da Silva M.B."/>
            <person name="Nascimento M.F."/>
            <person name="Queiroz-Telles F."/>
            <person name="Attili D.S."/>
            <person name="Gorbushina A."/>
        </authorList>
    </citation>
    <scope>NUCLEOTIDE SEQUENCE [LARGE SCALE GENOMIC DNA]</scope>
    <source>
        <strain evidence="10 11">CBS 125763</strain>
    </source>
</reference>
<dbReference type="Proteomes" id="UP000078343">
    <property type="component" value="Unassembled WGS sequence"/>
</dbReference>
<organism evidence="10 11">
    <name type="scientific">Fonsecaea erecta</name>
    <dbReference type="NCBI Taxonomy" id="1367422"/>
    <lineage>
        <taxon>Eukaryota</taxon>
        <taxon>Fungi</taxon>
        <taxon>Dikarya</taxon>
        <taxon>Ascomycota</taxon>
        <taxon>Pezizomycotina</taxon>
        <taxon>Eurotiomycetes</taxon>
        <taxon>Chaetothyriomycetidae</taxon>
        <taxon>Chaetothyriales</taxon>
        <taxon>Herpotrichiellaceae</taxon>
        <taxon>Fonsecaea</taxon>
    </lineage>
</organism>